<dbReference type="AlphaFoldDB" id="A0A4R8INI9"/>
<accession>A0A4R8INI9</accession>
<dbReference type="Pfam" id="PF09851">
    <property type="entry name" value="SHOCT"/>
    <property type="match status" value="1"/>
</dbReference>
<keyword evidence="1" id="KW-0812">Transmembrane</keyword>
<dbReference type="RefSeq" id="WP_134081433.1">
    <property type="nucleotide sequence ID" value="NZ_SOQX01000002.1"/>
</dbReference>
<keyword evidence="4" id="KW-1185">Reference proteome</keyword>
<dbReference type="InterPro" id="IPR018649">
    <property type="entry name" value="SHOCT"/>
</dbReference>
<reference evidence="3 4" key="1">
    <citation type="submission" date="2019-03" db="EMBL/GenBank/DDBJ databases">
        <title>Genomic Encyclopedia of Type Strains, Phase IV (KMG-IV): sequencing the most valuable type-strain genomes for metagenomic binning, comparative biology and taxonomic classification.</title>
        <authorList>
            <person name="Goeker M."/>
        </authorList>
    </citation>
    <scope>NUCLEOTIDE SEQUENCE [LARGE SCALE GENOMIC DNA]</scope>
    <source>
        <strain evidence="3 4">DSM 16326</strain>
    </source>
</reference>
<dbReference type="OrthoDB" id="1123500at2"/>
<organism evidence="3 4">
    <name type="scientific">Thiohalophilus thiocyanatoxydans</name>
    <dbReference type="NCBI Taxonomy" id="381308"/>
    <lineage>
        <taxon>Bacteria</taxon>
        <taxon>Pseudomonadati</taxon>
        <taxon>Pseudomonadota</taxon>
        <taxon>Gammaproteobacteria</taxon>
        <taxon>Thiohalomonadales</taxon>
        <taxon>Thiohalophilaceae</taxon>
        <taxon>Thiohalophilus</taxon>
    </lineage>
</organism>
<sequence>MMDGGLGFGFGHGGGFIGIFFWIILIVAIIVAVRWLMDNKSSTAGQSDKALDILKQRYARGEIDLQEYEQKRREISGNSD</sequence>
<comment type="caution">
    <text evidence="3">The sequence shown here is derived from an EMBL/GenBank/DDBJ whole genome shotgun (WGS) entry which is preliminary data.</text>
</comment>
<proteinExistence type="predicted"/>
<dbReference type="Proteomes" id="UP000294914">
    <property type="component" value="Unassembled WGS sequence"/>
</dbReference>
<gene>
    <name evidence="3" type="ORF">EDC23_0812</name>
</gene>
<feature type="transmembrane region" description="Helical" evidence="1">
    <location>
        <begin position="15"/>
        <end position="37"/>
    </location>
</feature>
<evidence type="ECO:0000313" key="4">
    <source>
        <dbReference type="Proteomes" id="UP000294914"/>
    </source>
</evidence>
<evidence type="ECO:0000313" key="3">
    <source>
        <dbReference type="EMBL" id="TDY02442.1"/>
    </source>
</evidence>
<keyword evidence="1" id="KW-0472">Membrane</keyword>
<evidence type="ECO:0000259" key="2">
    <source>
        <dbReference type="Pfam" id="PF09851"/>
    </source>
</evidence>
<name>A0A4R8INI9_9GAMM</name>
<keyword evidence="1" id="KW-1133">Transmembrane helix</keyword>
<protein>
    <submittedName>
        <fullName evidence="3">Putative membrane protein</fullName>
    </submittedName>
</protein>
<evidence type="ECO:0000256" key="1">
    <source>
        <dbReference type="SAM" id="Phobius"/>
    </source>
</evidence>
<dbReference type="EMBL" id="SOQX01000002">
    <property type="protein sequence ID" value="TDY02442.1"/>
    <property type="molecule type" value="Genomic_DNA"/>
</dbReference>
<feature type="domain" description="SHOCT" evidence="2">
    <location>
        <begin position="50"/>
        <end position="75"/>
    </location>
</feature>